<name>A0A5B3GJ13_9BACT</name>
<evidence type="ECO:0000313" key="2">
    <source>
        <dbReference type="Proteomes" id="UP000322940"/>
    </source>
</evidence>
<dbReference type="AlphaFoldDB" id="A0A5B3GJ13"/>
<proteinExistence type="predicted"/>
<reference evidence="1 2" key="1">
    <citation type="journal article" date="2019" name="Nat. Med.">
        <title>A library of human gut bacterial isolates paired with longitudinal multiomics data enables mechanistic microbiome research.</title>
        <authorList>
            <person name="Poyet M."/>
            <person name="Groussin M."/>
            <person name="Gibbons S.M."/>
            <person name="Avila-Pacheco J."/>
            <person name="Jiang X."/>
            <person name="Kearney S.M."/>
            <person name="Perrotta A.R."/>
            <person name="Berdy B."/>
            <person name="Zhao S."/>
            <person name="Lieberman T.D."/>
            <person name="Swanson P.K."/>
            <person name="Smith M."/>
            <person name="Roesemann S."/>
            <person name="Alexander J.E."/>
            <person name="Rich S.A."/>
            <person name="Livny J."/>
            <person name="Vlamakis H."/>
            <person name="Clish C."/>
            <person name="Bullock K."/>
            <person name="Deik A."/>
            <person name="Scott J."/>
            <person name="Pierce K.A."/>
            <person name="Xavier R.J."/>
            <person name="Alm E.J."/>
        </authorList>
    </citation>
    <scope>NUCLEOTIDE SEQUENCE [LARGE SCALE GENOMIC DNA]</scope>
    <source>
        <strain evidence="1 2">BIOML-A266</strain>
    </source>
</reference>
<protein>
    <submittedName>
        <fullName evidence="1">Uncharacterized protein</fullName>
    </submittedName>
</protein>
<feature type="non-terminal residue" evidence="1">
    <location>
        <position position="1"/>
    </location>
</feature>
<dbReference type="Proteomes" id="UP000322940">
    <property type="component" value="Unassembled WGS sequence"/>
</dbReference>
<dbReference type="EMBL" id="VVXH01000044">
    <property type="protein sequence ID" value="KAA2373531.1"/>
    <property type="molecule type" value="Genomic_DNA"/>
</dbReference>
<gene>
    <name evidence="1" type="ORF">F2Y10_16595</name>
</gene>
<sequence length="82" mass="9664">FQIGHIIKTVLNYYYYSLTQFILHSLKDWNIQINYGIKTGFNDAFIISTEKRDEILANCQTEDERVRTAELIRPNTWPPNVA</sequence>
<evidence type="ECO:0000313" key="1">
    <source>
        <dbReference type="EMBL" id="KAA2373531.1"/>
    </source>
</evidence>
<accession>A0A5B3GJ13</accession>
<organism evidence="1 2">
    <name type="scientific">Alistipes onderdonkii</name>
    <dbReference type="NCBI Taxonomy" id="328813"/>
    <lineage>
        <taxon>Bacteria</taxon>
        <taxon>Pseudomonadati</taxon>
        <taxon>Bacteroidota</taxon>
        <taxon>Bacteroidia</taxon>
        <taxon>Bacteroidales</taxon>
        <taxon>Rikenellaceae</taxon>
        <taxon>Alistipes</taxon>
    </lineage>
</organism>
<comment type="caution">
    <text evidence="1">The sequence shown here is derived from an EMBL/GenBank/DDBJ whole genome shotgun (WGS) entry which is preliminary data.</text>
</comment>